<evidence type="ECO:0000313" key="2">
    <source>
        <dbReference type="Proteomes" id="UP001154282"/>
    </source>
</evidence>
<name>A0AAV0N5A4_9ROSI</name>
<dbReference type="AlphaFoldDB" id="A0AAV0N5A4"/>
<dbReference type="EMBL" id="CAMGYJ010000008">
    <property type="protein sequence ID" value="CAI0453742.1"/>
    <property type="molecule type" value="Genomic_DNA"/>
</dbReference>
<evidence type="ECO:0008006" key="3">
    <source>
        <dbReference type="Google" id="ProtNLM"/>
    </source>
</evidence>
<proteinExistence type="predicted"/>
<evidence type="ECO:0000313" key="1">
    <source>
        <dbReference type="EMBL" id="CAI0453742.1"/>
    </source>
</evidence>
<sequence length="135" mass="14764">MVGLEREWNQGFRRVELNLDSSTAIAIIKDCKDTDHRHGALAEQFGRLLEREWEVCSSPLSGTKGSELCIRVDSSFNYEAPMVSRYMDALYFVCFSGSIGVPCGTSSPSDASTNASFSRAPSSVIFFLSGSLFAS</sequence>
<reference evidence="1" key="1">
    <citation type="submission" date="2022-08" db="EMBL/GenBank/DDBJ databases">
        <authorList>
            <person name="Gutierrez-Valencia J."/>
        </authorList>
    </citation>
    <scope>NUCLEOTIDE SEQUENCE</scope>
</reference>
<dbReference type="Proteomes" id="UP001154282">
    <property type="component" value="Unassembled WGS sequence"/>
</dbReference>
<keyword evidence="2" id="KW-1185">Reference proteome</keyword>
<comment type="caution">
    <text evidence="1">The sequence shown here is derived from an EMBL/GenBank/DDBJ whole genome shotgun (WGS) entry which is preliminary data.</text>
</comment>
<accession>A0AAV0N5A4</accession>
<organism evidence="1 2">
    <name type="scientific">Linum tenue</name>
    <dbReference type="NCBI Taxonomy" id="586396"/>
    <lineage>
        <taxon>Eukaryota</taxon>
        <taxon>Viridiplantae</taxon>
        <taxon>Streptophyta</taxon>
        <taxon>Embryophyta</taxon>
        <taxon>Tracheophyta</taxon>
        <taxon>Spermatophyta</taxon>
        <taxon>Magnoliopsida</taxon>
        <taxon>eudicotyledons</taxon>
        <taxon>Gunneridae</taxon>
        <taxon>Pentapetalae</taxon>
        <taxon>rosids</taxon>
        <taxon>fabids</taxon>
        <taxon>Malpighiales</taxon>
        <taxon>Linaceae</taxon>
        <taxon>Linum</taxon>
    </lineage>
</organism>
<protein>
    <recommendedName>
        <fullName evidence="3">RNase H type-1 domain-containing protein</fullName>
    </recommendedName>
</protein>
<gene>
    <name evidence="1" type="ORF">LITE_LOCUS31711</name>
</gene>